<keyword evidence="8 9" id="KW-0670">Pyruvate</keyword>
<protein>
    <recommendedName>
        <fullName evidence="9">Aspartate 1-decarboxylase</fullName>
        <ecNumber evidence="9">4.1.1.11</ecNumber>
    </recommendedName>
    <alternativeName>
        <fullName evidence="9">Aspartate alpha-decarboxylase</fullName>
    </alternativeName>
    <component>
        <recommendedName>
            <fullName evidence="9">Aspartate 1-decarboxylase beta chain</fullName>
        </recommendedName>
    </component>
    <component>
        <recommendedName>
            <fullName evidence="9">Aspartate 1-decarboxylase alpha chain</fullName>
        </recommendedName>
    </component>
</protein>
<dbReference type="SUPFAM" id="SSF50692">
    <property type="entry name" value="ADC-like"/>
    <property type="match status" value="1"/>
</dbReference>
<comment type="PTM">
    <text evidence="9">Is synthesized initially as an inactive proenzyme, which is activated by self-cleavage at a specific serine bond to produce a beta-subunit with a hydroxyl group at its C-terminus and an alpha-subunit with a pyruvoyl group at its N-terminus.</text>
</comment>
<keyword evidence="1 9" id="KW-0963">Cytoplasm</keyword>
<dbReference type="STRING" id="1224164.B843_10645"/>
<feature type="chain" id="PRO_5023239286" description="Aspartate 1-decarboxylase alpha chain" evidence="9">
    <location>
        <begin position="24"/>
        <end position="131"/>
    </location>
</feature>
<dbReference type="RefSeq" id="WP_025253501.1">
    <property type="nucleotide sequence ID" value="NZ_CP004353.1"/>
</dbReference>
<evidence type="ECO:0000313" key="11">
    <source>
        <dbReference type="Proteomes" id="UP000019222"/>
    </source>
</evidence>
<evidence type="ECO:0000256" key="4">
    <source>
        <dbReference type="ARBA" id="ARBA00022813"/>
    </source>
</evidence>
<keyword evidence="4 9" id="KW-0068">Autocatalytic cleavage</keyword>
<dbReference type="GO" id="GO:0005829">
    <property type="term" value="C:cytosol"/>
    <property type="evidence" value="ECO:0007669"/>
    <property type="project" value="TreeGrafter"/>
</dbReference>
<dbReference type="PANTHER" id="PTHR21012:SF0">
    <property type="entry name" value="ASPARTATE 1-DECARBOXYLASE"/>
    <property type="match status" value="1"/>
</dbReference>
<dbReference type="PANTHER" id="PTHR21012">
    <property type="entry name" value="ASPARTATE 1-DECARBOXYLASE"/>
    <property type="match status" value="1"/>
</dbReference>
<proteinExistence type="inferred from homology"/>
<keyword evidence="7 9" id="KW-0704">Schiff base</keyword>
<dbReference type="Gene3D" id="2.40.40.20">
    <property type="match status" value="1"/>
</dbReference>
<evidence type="ECO:0000256" key="7">
    <source>
        <dbReference type="ARBA" id="ARBA00023270"/>
    </source>
</evidence>
<dbReference type="GO" id="GO:0004068">
    <property type="term" value="F:aspartate 1-decarboxylase activity"/>
    <property type="evidence" value="ECO:0007669"/>
    <property type="project" value="UniProtKB-UniRule"/>
</dbReference>
<dbReference type="eggNOG" id="COG0853">
    <property type="taxonomic scope" value="Bacteria"/>
</dbReference>
<comment type="subunit">
    <text evidence="9">Heterooctamer of four alpha and four beta subunits.</text>
</comment>
<dbReference type="Pfam" id="PF02261">
    <property type="entry name" value="Asp_decarbox"/>
    <property type="match status" value="1"/>
</dbReference>
<dbReference type="GO" id="GO:0015940">
    <property type="term" value="P:pantothenate biosynthetic process"/>
    <property type="evidence" value="ECO:0007669"/>
    <property type="project" value="UniProtKB-UniRule"/>
</dbReference>
<comment type="catalytic activity">
    <reaction evidence="9">
        <text>L-aspartate + H(+) = beta-alanine + CO2</text>
        <dbReference type="Rhea" id="RHEA:19497"/>
        <dbReference type="ChEBI" id="CHEBI:15378"/>
        <dbReference type="ChEBI" id="CHEBI:16526"/>
        <dbReference type="ChEBI" id="CHEBI:29991"/>
        <dbReference type="ChEBI" id="CHEBI:57966"/>
        <dbReference type="EC" id="4.1.1.11"/>
    </reaction>
</comment>
<evidence type="ECO:0000313" key="10">
    <source>
        <dbReference type="EMBL" id="AHI23509.1"/>
    </source>
</evidence>
<evidence type="ECO:0000256" key="3">
    <source>
        <dbReference type="ARBA" id="ARBA00022793"/>
    </source>
</evidence>
<keyword evidence="11" id="KW-1185">Reference proteome</keyword>
<evidence type="ECO:0000256" key="9">
    <source>
        <dbReference type="HAMAP-Rule" id="MF_00446"/>
    </source>
</evidence>
<dbReference type="EMBL" id="CP004353">
    <property type="protein sequence ID" value="AHI23509.1"/>
    <property type="molecule type" value="Genomic_DNA"/>
</dbReference>
<comment type="function">
    <text evidence="9">Catalyzes the pyruvoyl-dependent decarboxylation of aspartate to produce beta-alanine.</text>
</comment>
<dbReference type="KEGG" id="cvt:B843_10645"/>
<evidence type="ECO:0000256" key="5">
    <source>
        <dbReference type="ARBA" id="ARBA00023145"/>
    </source>
</evidence>
<comment type="similarity">
    <text evidence="9">Belongs to the PanD family.</text>
</comment>
<feature type="binding site" evidence="9">
    <location>
        <position position="56"/>
    </location>
    <ligand>
        <name>substrate</name>
    </ligand>
</feature>
<keyword evidence="2 9" id="KW-0566">Pantothenate biosynthesis</keyword>
<keyword evidence="6 9" id="KW-0456">Lyase</keyword>
<dbReference type="HOGENOM" id="CLU_115305_0_1_11"/>
<comment type="cofactor">
    <cofactor evidence="9">
        <name>pyruvate</name>
        <dbReference type="ChEBI" id="CHEBI:15361"/>
    </cofactor>
    <text evidence="9">Binds 1 pyruvoyl group covalently per subunit.</text>
</comment>
<organism evidence="10 11">
    <name type="scientific">Corynebacterium vitaeruminis DSM 20294</name>
    <dbReference type="NCBI Taxonomy" id="1224164"/>
    <lineage>
        <taxon>Bacteria</taxon>
        <taxon>Bacillati</taxon>
        <taxon>Actinomycetota</taxon>
        <taxon>Actinomycetes</taxon>
        <taxon>Mycobacteriales</taxon>
        <taxon>Corynebacteriaceae</taxon>
        <taxon>Corynebacterium</taxon>
    </lineage>
</organism>
<dbReference type="InterPro" id="IPR003190">
    <property type="entry name" value="Asp_decarbox"/>
</dbReference>
<evidence type="ECO:0000256" key="8">
    <source>
        <dbReference type="ARBA" id="ARBA00023317"/>
    </source>
</evidence>
<reference evidence="10 11" key="1">
    <citation type="submission" date="2013-02" db="EMBL/GenBank/DDBJ databases">
        <title>The complete genome sequence of Corynebacterium vitaeruminis DSM 20294.</title>
        <authorList>
            <person name="Ruckert C."/>
            <person name="Albersmeier A."/>
            <person name="Kalinowski J."/>
        </authorList>
    </citation>
    <scope>NUCLEOTIDE SEQUENCE [LARGE SCALE GENOMIC DNA]</scope>
    <source>
        <strain evidence="11">ATCC 10234</strain>
    </source>
</reference>
<feature type="modified residue" description="Pyruvic acid (Ser)" evidence="9">
    <location>
        <position position="24"/>
    </location>
</feature>
<dbReference type="GO" id="GO:0006523">
    <property type="term" value="P:alanine biosynthetic process"/>
    <property type="evidence" value="ECO:0007669"/>
    <property type="project" value="InterPro"/>
</dbReference>
<keyword evidence="5 9" id="KW-0865">Zymogen</keyword>
<dbReference type="EC" id="4.1.1.11" evidence="9"/>
<feature type="chain" id="PRO_5023239287" description="Aspartate 1-decarboxylase beta chain" evidence="9">
    <location>
        <begin position="1"/>
        <end position="23"/>
    </location>
</feature>
<dbReference type="AlphaFoldDB" id="W5Y3N3"/>
<feature type="active site" description="Proton donor" evidence="9">
    <location>
        <position position="57"/>
    </location>
</feature>
<evidence type="ECO:0000256" key="2">
    <source>
        <dbReference type="ARBA" id="ARBA00022655"/>
    </source>
</evidence>
<dbReference type="HAMAP" id="MF_00446">
    <property type="entry name" value="PanD"/>
    <property type="match status" value="1"/>
</dbReference>
<evidence type="ECO:0000256" key="6">
    <source>
        <dbReference type="ARBA" id="ARBA00023239"/>
    </source>
</evidence>
<dbReference type="InterPro" id="IPR009010">
    <property type="entry name" value="Asp_de-COase-like_dom_sf"/>
</dbReference>
<comment type="subcellular location">
    <subcellularLocation>
        <location evidence="9">Cytoplasm</location>
    </subcellularLocation>
</comment>
<keyword evidence="3 9" id="KW-0210">Decarboxylase</keyword>
<dbReference type="PATRIC" id="fig|1224164.3.peg.2143"/>
<dbReference type="UniPathway" id="UPA00028">
    <property type="reaction ID" value="UER00002"/>
</dbReference>
<feature type="active site" description="Schiff-base intermediate with substrate; via pyruvic acid" evidence="9">
    <location>
        <position position="24"/>
    </location>
</feature>
<feature type="binding site" evidence="9">
    <location>
        <begin position="70"/>
        <end position="72"/>
    </location>
    <ligand>
        <name>substrate</name>
    </ligand>
</feature>
<sequence length="131" mass="14174">MKTFISGKIHRICVTEAELDYIGSVTIDAEIMAEANIEPYERVDVANVTNGERFTTYALPGKKGVFALNGGAARLGRPGDICIVMAYQLAESFPGAPALIIGENNEIVERLHYPLTEPRPIDGPGIDVTVQ</sequence>
<gene>
    <name evidence="9" type="primary">panD</name>
    <name evidence="10" type="ORF">B843_10645</name>
</gene>
<evidence type="ECO:0000256" key="1">
    <source>
        <dbReference type="ARBA" id="ARBA00022490"/>
    </source>
</evidence>
<dbReference type="Proteomes" id="UP000019222">
    <property type="component" value="Chromosome"/>
</dbReference>
<comment type="pathway">
    <text evidence="9">Cofactor biosynthesis; (R)-pantothenate biosynthesis; beta-alanine from L-aspartate: step 1/1.</text>
</comment>
<name>W5Y3N3_9CORY</name>
<accession>W5Y3N3</accession>